<gene>
    <name evidence="6" type="ORF">FUT82_16255</name>
</gene>
<dbReference type="GO" id="GO:0046872">
    <property type="term" value="F:metal ion binding"/>
    <property type="evidence" value="ECO:0007669"/>
    <property type="project" value="UniProtKB-KW"/>
</dbReference>
<dbReference type="EMBL" id="CP042817">
    <property type="protein sequence ID" value="QEJ99384.1"/>
    <property type="molecule type" value="Genomic_DNA"/>
</dbReference>
<dbReference type="InterPro" id="IPR036010">
    <property type="entry name" value="2Fe-2S_ferredoxin-like_sf"/>
</dbReference>
<dbReference type="Pfam" id="PF01799">
    <property type="entry name" value="Fer2_2"/>
    <property type="match status" value="1"/>
</dbReference>
<feature type="domain" description="[2Fe-2S]-binding" evidence="5">
    <location>
        <begin position="85"/>
        <end position="158"/>
    </location>
</feature>
<evidence type="ECO:0000313" key="7">
    <source>
        <dbReference type="Proteomes" id="UP000323594"/>
    </source>
</evidence>
<dbReference type="AlphaFoldDB" id="A0AAE6IVZ6"/>
<reference evidence="6 7" key="1">
    <citation type="submission" date="2019-08" db="EMBL/GenBank/DDBJ databases">
        <authorList>
            <person name="Kuhnert P."/>
        </authorList>
    </citation>
    <scope>NUCLEOTIDE SEQUENCE [LARGE SCALE GENOMIC DNA]</scope>
    <source>
        <strain evidence="6 7">B36.5</strain>
    </source>
</reference>
<evidence type="ECO:0000256" key="1">
    <source>
        <dbReference type="ARBA" id="ARBA00022714"/>
    </source>
</evidence>
<keyword evidence="3" id="KW-0408">Iron</keyword>
<dbReference type="PANTHER" id="PTHR44379">
    <property type="entry name" value="OXIDOREDUCTASE WITH IRON-SULFUR SUBUNIT"/>
    <property type="match status" value="1"/>
</dbReference>
<protein>
    <recommendedName>
        <fullName evidence="5">[2Fe-2S]-binding domain-containing protein</fullName>
    </recommendedName>
</protein>
<evidence type="ECO:0000256" key="4">
    <source>
        <dbReference type="ARBA" id="ARBA00023014"/>
    </source>
</evidence>
<evidence type="ECO:0000256" key="3">
    <source>
        <dbReference type="ARBA" id="ARBA00023004"/>
    </source>
</evidence>
<dbReference type="InterPro" id="IPR012675">
    <property type="entry name" value="Beta-grasp_dom_sf"/>
</dbReference>
<dbReference type="SUPFAM" id="SSF54292">
    <property type="entry name" value="2Fe-2S ferredoxin-like"/>
    <property type="match status" value="1"/>
</dbReference>
<dbReference type="InterPro" id="IPR051452">
    <property type="entry name" value="Diverse_Oxidoreductases"/>
</dbReference>
<dbReference type="GO" id="GO:0051537">
    <property type="term" value="F:2 iron, 2 sulfur cluster binding"/>
    <property type="evidence" value="ECO:0007669"/>
    <property type="project" value="UniProtKB-KW"/>
</dbReference>
<dbReference type="SUPFAM" id="SSF47741">
    <property type="entry name" value="CO dehydrogenase ISP C-domain like"/>
    <property type="match status" value="1"/>
</dbReference>
<dbReference type="InterPro" id="IPR002888">
    <property type="entry name" value="2Fe-2S-bd"/>
</dbReference>
<sequence length="167" mass="19079">MLTTTSRWRKRKMRINFKLNGTEIQMDANPHERLSDVLRREFNILSVKESYPYGENGSSTIILDGKAVPACMVPIFLAANTEIITLEYFQTQNEYKEIINAFKQAGVSLCGYCNTGKILTIYTLLQQNAYPSEEEIKDALSGIVCRCTCMDDIISAVKRIKPQRKKR</sequence>
<evidence type="ECO:0000256" key="2">
    <source>
        <dbReference type="ARBA" id="ARBA00022723"/>
    </source>
</evidence>
<name>A0AAE6IVZ6_TREPH</name>
<dbReference type="PANTHER" id="PTHR44379:SF8">
    <property type="entry name" value="XANTHINE DEHYDROGENASE IRON-SULFUR-BINDING SUBUNIT XDHC-RELATED"/>
    <property type="match status" value="1"/>
</dbReference>
<proteinExistence type="predicted"/>
<dbReference type="GO" id="GO:0016491">
    <property type="term" value="F:oxidoreductase activity"/>
    <property type="evidence" value="ECO:0007669"/>
    <property type="project" value="InterPro"/>
</dbReference>
<organism evidence="6 7">
    <name type="scientific">Treponema phagedenis</name>
    <dbReference type="NCBI Taxonomy" id="162"/>
    <lineage>
        <taxon>Bacteria</taxon>
        <taxon>Pseudomonadati</taxon>
        <taxon>Spirochaetota</taxon>
        <taxon>Spirochaetia</taxon>
        <taxon>Spirochaetales</taxon>
        <taxon>Treponemataceae</taxon>
        <taxon>Treponema</taxon>
    </lineage>
</organism>
<evidence type="ECO:0000313" key="6">
    <source>
        <dbReference type="EMBL" id="QEJ99384.1"/>
    </source>
</evidence>
<keyword evidence="2" id="KW-0479">Metal-binding</keyword>
<keyword evidence="4" id="KW-0411">Iron-sulfur</keyword>
<keyword evidence="1" id="KW-0001">2Fe-2S</keyword>
<accession>A0AAE6IVZ6</accession>
<dbReference type="Proteomes" id="UP000323594">
    <property type="component" value="Chromosome"/>
</dbReference>
<dbReference type="Gene3D" id="3.10.20.30">
    <property type="match status" value="1"/>
</dbReference>
<dbReference type="Gene3D" id="1.10.150.120">
    <property type="entry name" value="[2Fe-2S]-binding domain"/>
    <property type="match status" value="1"/>
</dbReference>
<dbReference type="InterPro" id="IPR036884">
    <property type="entry name" value="2Fe-2S-bd_dom_sf"/>
</dbReference>
<evidence type="ECO:0000259" key="5">
    <source>
        <dbReference type="Pfam" id="PF01799"/>
    </source>
</evidence>